<dbReference type="AlphaFoldDB" id="A0A085VA41"/>
<sequence>MPANGLLRFVRQTALSFFAGKPGSNRSNAISLWERCLPAIQAPRFIRQTALSFFAGKPGSNRFGDFVGARLARE</sequence>
<name>A0A085VA41_PSESX</name>
<accession>A0A085VA41</accession>
<gene>
    <name evidence="1" type="ORF">IV01_22420</name>
</gene>
<dbReference type="EMBL" id="JPQU01000075">
    <property type="protein sequence ID" value="KFE52304.1"/>
    <property type="molecule type" value="Genomic_DNA"/>
</dbReference>
<evidence type="ECO:0000313" key="1">
    <source>
        <dbReference type="EMBL" id="KFE52304.1"/>
    </source>
</evidence>
<comment type="caution">
    <text evidence="1">The sequence shown here is derived from an EMBL/GenBank/DDBJ whole genome shotgun (WGS) entry which is preliminary data.</text>
</comment>
<organism evidence="1 2">
    <name type="scientific">Pseudomonas syringae</name>
    <dbReference type="NCBI Taxonomy" id="317"/>
    <lineage>
        <taxon>Bacteria</taxon>
        <taxon>Pseudomonadati</taxon>
        <taxon>Pseudomonadota</taxon>
        <taxon>Gammaproteobacteria</taxon>
        <taxon>Pseudomonadales</taxon>
        <taxon>Pseudomonadaceae</taxon>
        <taxon>Pseudomonas</taxon>
    </lineage>
</organism>
<protein>
    <submittedName>
        <fullName evidence="1">Uncharacterized protein</fullName>
    </submittedName>
</protein>
<proteinExistence type="predicted"/>
<dbReference type="Proteomes" id="UP000028631">
    <property type="component" value="Unassembled WGS sequence"/>
</dbReference>
<dbReference type="PATRIC" id="fig|317.175.peg.4671"/>
<evidence type="ECO:0000313" key="2">
    <source>
        <dbReference type="Proteomes" id="UP000028631"/>
    </source>
</evidence>
<reference evidence="1 2" key="1">
    <citation type="submission" date="2014-07" db="EMBL/GenBank/DDBJ databases">
        <title>Draft Genome Sequences of Environmental Pseudomonas syringae strains.</title>
        <authorList>
            <person name="Baltrus D.A."/>
            <person name="Berge O."/>
            <person name="Morris C."/>
        </authorList>
    </citation>
    <scope>NUCLEOTIDE SEQUENCE [LARGE SCALE GENOMIC DNA]</scope>
    <source>
        <strain evidence="1 2">GAW0119</strain>
    </source>
</reference>
<keyword evidence="2" id="KW-1185">Reference proteome</keyword>